<accession>A0A0J6Y582</accession>
<evidence type="ECO:0000313" key="2">
    <source>
        <dbReference type="Proteomes" id="UP000036313"/>
    </source>
</evidence>
<gene>
    <name evidence="1" type="ORF">MOBUDSM44075_05236</name>
</gene>
<name>A0A0J6Y582_9MYCO</name>
<evidence type="ECO:0000313" key="1">
    <source>
        <dbReference type="EMBL" id="KMO68236.1"/>
    </source>
</evidence>
<dbReference type="AlphaFoldDB" id="A0A0J6Y582"/>
<dbReference type="EMBL" id="JYNU01000058">
    <property type="protein sequence ID" value="KMO68236.1"/>
    <property type="molecule type" value="Genomic_DNA"/>
</dbReference>
<dbReference type="Proteomes" id="UP000036313">
    <property type="component" value="Unassembled WGS sequence"/>
</dbReference>
<protein>
    <recommendedName>
        <fullName evidence="3">N-acetyltransferase domain-containing protein</fullName>
    </recommendedName>
</protein>
<evidence type="ECO:0008006" key="3">
    <source>
        <dbReference type="Google" id="ProtNLM"/>
    </source>
</evidence>
<proteinExistence type="predicted"/>
<sequence length="252" mass="27605">MTRPDFAFADVDGDRLDASPRYWDPATECTVVYARPSTEPELWSDFIAGAAHSYQQHGIGAAIDTDALHRGDDTALFAACVNQQGRVVGGLRAKGPYGAIAECHAIEEWDGQDGEDLVRKMVVDRLPFGVAEMKTAWVADDPELSRRLTTAIARTPLHAMDLLGIQFVVATAASYVLKRWLTSGGVLAAKIPPTPYPDIRYQTRIAWWDRLTFANHAQPRQLSAYLADKRAMTPRPDFAGDAVLAAAPRLLG</sequence>
<dbReference type="PATRIC" id="fig|1807.14.peg.5278"/>
<reference evidence="1 2" key="1">
    <citation type="journal article" date="2015" name="Genome Biol. Evol.">
        <title>Characterization of Three Mycobacterium spp. with Potential Use in Bioremediation by Genome Sequencing and Comparative Genomics.</title>
        <authorList>
            <person name="Das S."/>
            <person name="Pettersson B.M."/>
            <person name="Behra P.R."/>
            <person name="Ramesh M."/>
            <person name="Dasgupta S."/>
            <person name="Bhattacharya A."/>
            <person name="Kirsebom L.A."/>
        </authorList>
    </citation>
    <scope>NUCLEOTIDE SEQUENCE [LARGE SCALE GENOMIC DNA]</scope>
    <source>
        <strain evidence="1 2">DSM 44075</strain>
    </source>
</reference>
<comment type="caution">
    <text evidence="1">The sequence shown here is derived from an EMBL/GenBank/DDBJ whole genome shotgun (WGS) entry which is preliminary data.</text>
</comment>
<organism evidence="1 2">
    <name type="scientific">Mycolicibacterium obuense</name>
    <dbReference type="NCBI Taxonomy" id="1807"/>
    <lineage>
        <taxon>Bacteria</taxon>
        <taxon>Bacillati</taxon>
        <taxon>Actinomycetota</taxon>
        <taxon>Actinomycetes</taxon>
        <taxon>Mycobacteriales</taxon>
        <taxon>Mycobacteriaceae</taxon>
        <taxon>Mycolicibacterium</taxon>
    </lineage>
</organism>